<keyword evidence="4" id="KW-1185">Reference proteome</keyword>
<dbReference type="Pfam" id="PF01569">
    <property type="entry name" value="PAP2"/>
    <property type="match status" value="1"/>
</dbReference>
<dbReference type="Gene3D" id="1.20.144.10">
    <property type="entry name" value="Phosphatidic acid phosphatase type 2/haloperoxidase"/>
    <property type="match status" value="1"/>
</dbReference>
<dbReference type="SUPFAM" id="SSF48317">
    <property type="entry name" value="Acid phosphatase/Vanadium-dependent haloperoxidase"/>
    <property type="match status" value="1"/>
</dbReference>
<feature type="transmembrane region" description="Helical" evidence="1">
    <location>
        <begin position="241"/>
        <end position="265"/>
    </location>
</feature>
<name>A0ABW2CNZ5_9ACTN</name>
<sequence length="315" mass="32908">MLTGLMHALSFVGSAGFYLPLLVVVFWCVSPRAGARLGVVLVLGAALNTVLKLAFHAPRPYWTDPSVTGREPIESFGMPSGHAQNAAVVWGFAATLTRRRVLWAGAAALVVLIGASRVYLGVHSAGQVLAGWAIGAVVLVAAVALEPVVVPAWRRAPLAAQLAMALAIALAFLGGAWAAVDALSGWTWPASWARAVTLAGGTPQPVTLGDAAGASGGLFGIIAGVSVLARRGWFRPSDVLWRRLACLPVGALGAFALYTAGLFLGTRPVQAFTVQALLALWTAAGAPEAFVRLRLARRTTRALTRPGEERVELRQ</sequence>
<feature type="transmembrane region" description="Helical" evidence="1">
    <location>
        <begin position="211"/>
        <end position="229"/>
    </location>
</feature>
<feature type="domain" description="Phosphatidic acid phosphatase type 2/haloperoxidase" evidence="2">
    <location>
        <begin position="35"/>
        <end position="143"/>
    </location>
</feature>
<reference evidence="4" key="1">
    <citation type="journal article" date="2019" name="Int. J. Syst. Evol. Microbiol.">
        <title>The Global Catalogue of Microorganisms (GCM) 10K type strain sequencing project: providing services to taxonomists for standard genome sequencing and annotation.</title>
        <authorList>
            <consortium name="The Broad Institute Genomics Platform"/>
            <consortium name="The Broad Institute Genome Sequencing Center for Infectious Disease"/>
            <person name="Wu L."/>
            <person name="Ma J."/>
        </authorList>
    </citation>
    <scope>NUCLEOTIDE SEQUENCE [LARGE SCALE GENOMIC DNA]</scope>
    <source>
        <strain evidence="4">JCM 3369</strain>
    </source>
</reference>
<keyword evidence="1" id="KW-1133">Transmembrane helix</keyword>
<keyword evidence="1" id="KW-0472">Membrane</keyword>
<dbReference type="EMBL" id="JBHSXS010000016">
    <property type="protein sequence ID" value="MFC6883000.1"/>
    <property type="molecule type" value="Genomic_DNA"/>
</dbReference>
<dbReference type="SMART" id="SM00014">
    <property type="entry name" value="acidPPc"/>
    <property type="match status" value="1"/>
</dbReference>
<proteinExistence type="predicted"/>
<feature type="transmembrane region" description="Helical" evidence="1">
    <location>
        <begin position="101"/>
        <end position="122"/>
    </location>
</feature>
<feature type="transmembrane region" description="Helical" evidence="1">
    <location>
        <begin position="271"/>
        <end position="291"/>
    </location>
</feature>
<comment type="caution">
    <text evidence="3">The sequence shown here is derived from an EMBL/GenBank/DDBJ whole genome shotgun (WGS) entry which is preliminary data.</text>
</comment>
<evidence type="ECO:0000259" key="2">
    <source>
        <dbReference type="SMART" id="SM00014"/>
    </source>
</evidence>
<gene>
    <name evidence="3" type="ORF">ACFQKB_24815</name>
</gene>
<dbReference type="PANTHER" id="PTHR14969:SF13">
    <property type="entry name" value="AT30094P"/>
    <property type="match status" value="1"/>
</dbReference>
<keyword evidence="1" id="KW-0812">Transmembrane</keyword>
<dbReference type="RefSeq" id="WP_160819151.1">
    <property type="nucleotide sequence ID" value="NZ_JBHSXS010000016.1"/>
</dbReference>
<dbReference type="InterPro" id="IPR000326">
    <property type="entry name" value="PAP2/HPO"/>
</dbReference>
<protein>
    <submittedName>
        <fullName evidence="3">Phosphatase PAP2 family protein</fullName>
    </submittedName>
</protein>
<organism evidence="3 4">
    <name type="scientific">Actinomadura yumaensis</name>
    <dbReference type="NCBI Taxonomy" id="111807"/>
    <lineage>
        <taxon>Bacteria</taxon>
        <taxon>Bacillati</taxon>
        <taxon>Actinomycetota</taxon>
        <taxon>Actinomycetes</taxon>
        <taxon>Streptosporangiales</taxon>
        <taxon>Thermomonosporaceae</taxon>
        <taxon>Actinomadura</taxon>
    </lineage>
</organism>
<feature type="transmembrane region" description="Helical" evidence="1">
    <location>
        <begin position="6"/>
        <end position="30"/>
    </location>
</feature>
<dbReference type="PANTHER" id="PTHR14969">
    <property type="entry name" value="SPHINGOSINE-1-PHOSPHATE PHOSPHOHYDROLASE"/>
    <property type="match status" value="1"/>
</dbReference>
<evidence type="ECO:0000313" key="4">
    <source>
        <dbReference type="Proteomes" id="UP001596380"/>
    </source>
</evidence>
<evidence type="ECO:0000256" key="1">
    <source>
        <dbReference type="SAM" id="Phobius"/>
    </source>
</evidence>
<dbReference type="InterPro" id="IPR036938">
    <property type="entry name" value="PAP2/HPO_sf"/>
</dbReference>
<feature type="transmembrane region" description="Helical" evidence="1">
    <location>
        <begin position="162"/>
        <end position="180"/>
    </location>
</feature>
<feature type="transmembrane region" description="Helical" evidence="1">
    <location>
        <begin position="128"/>
        <end position="150"/>
    </location>
</feature>
<dbReference type="Proteomes" id="UP001596380">
    <property type="component" value="Unassembled WGS sequence"/>
</dbReference>
<accession>A0ABW2CNZ5</accession>
<evidence type="ECO:0000313" key="3">
    <source>
        <dbReference type="EMBL" id="MFC6883000.1"/>
    </source>
</evidence>
<feature type="transmembrane region" description="Helical" evidence="1">
    <location>
        <begin position="37"/>
        <end position="55"/>
    </location>
</feature>